<evidence type="ECO:0000313" key="2">
    <source>
        <dbReference type="EMBL" id="CAD7360819.1"/>
    </source>
</evidence>
<dbReference type="Pfam" id="PF13365">
    <property type="entry name" value="Trypsin_2"/>
    <property type="match status" value="1"/>
</dbReference>
<dbReference type="AlphaFoldDB" id="A0A7Z7QS48"/>
<evidence type="ECO:0000256" key="1">
    <source>
        <dbReference type="ARBA" id="ARBA00022825"/>
    </source>
</evidence>
<dbReference type="Proteomes" id="UP000264146">
    <property type="component" value="Chromosome"/>
</dbReference>
<keyword evidence="1" id="KW-0720">Serine protease</keyword>
<sequence>MTMSMIGYPKPDKHAYNLLESFGKVVSVKGNEIVLDAFTEPGNSGSPIVNGKGEAIGVSYAREIQDSPHRKSFGVYFTPQIKKFIQDNIQK</sequence>
<dbReference type="InterPro" id="IPR009003">
    <property type="entry name" value="Peptidase_S1_PA"/>
</dbReference>
<dbReference type="EMBL" id="LR962863">
    <property type="protein sequence ID" value="CAD7360819.1"/>
    <property type="molecule type" value="Genomic_DNA"/>
</dbReference>
<proteinExistence type="predicted"/>
<dbReference type="Gene3D" id="2.40.10.10">
    <property type="entry name" value="Trypsin-like serine proteases"/>
    <property type="match status" value="1"/>
</dbReference>
<dbReference type="GO" id="GO:0008236">
    <property type="term" value="F:serine-type peptidase activity"/>
    <property type="evidence" value="ECO:0007669"/>
    <property type="project" value="UniProtKB-KW"/>
</dbReference>
<accession>A0A7Z7QS48</accession>
<reference evidence="2 4" key="2">
    <citation type="submission" date="2020-11" db="EMBL/GenBank/DDBJ databases">
        <authorList>
            <consortium name="Pathogen Informatics"/>
        </authorList>
    </citation>
    <scope>NUCLEOTIDE SEQUENCE [LARGE SCALE GENOMIC DNA]</scope>
    <source>
        <strain evidence="2 4">NCTC12218</strain>
    </source>
</reference>
<dbReference type="InterPro" id="IPR043504">
    <property type="entry name" value="Peptidase_S1_PA_chymotrypsin"/>
</dbReference>
<dbReference type="EC" id="3.4.21.-" evidence="3"/>
<gene>
    <name evidence="3" type="primary">splB_1</name>
    <name evidence="3" type="ORF">NCTC12218_02523</name>
</gene>
<protein>
    <submittedName>
        <fullName evidence="3">Serine proteinase</fullName>
        <ecNumber evidence="3">3.4.21.-</ecNumber>
    </submittedName>
</protein>
<evidence type="ECO:0000313" key="3">
    <source>
        <dbReference type="EMBL" id="SUM90474.1"/>
    </source>
</evidence>
<keyword evidence="1" id="KW-0645">Protease</keyword>
<organism evidence="3">
    <name type="scientific">Staphylococcus schleiferi</name>
    <dbReference type="NCBI Taxonomy" id="1295"/>
    <lineage>
        <taxon>Bacteria</taxon>
        <taxon>Bacillati</taxon>
        <taxon>Bacillota</taxon>
        <taxon>Bacilli</taxon>
        <taxon>Bacillales</taxon>
        <taxon>Staphylococcaceae</taxon>
        <taxon>Staphylococcus</taxon>
    </lineage>
</organism>
<dbReference type="SUPFAM" id="SSF50494">
    <property type="entry name" value="Trypsin-like serine proteases"/>
    <property type="match status" value="1"/>
</dbReference>
<evidence type="ECO:0000313" key="4">
    <source>
        <dbReference type="Proteomes" id="UP000264146"/>
    </source>
</evidence>
<dbReference type="EMBL" id="UHEF01000001">
    <property type="protein sequence ID" value="SUM90474.1"/>
    <property type="molecule type" value="Genomic_DNA"/>
</dbReference>
<name>A0A7Z7QS48_STASC</name>
<keyword evidence="3" id="KW-0378">Hydrolase</keyword>
<dbReference type="RefSeq" id="WP_016425695.1">
    <property type="nucleotide sequence ID" value="NZ_CALYEJ010000003.1"/>
</dbReference>
<reference evidence="3" key="1">
    <citation type="submission" date="2018-06" db="EMBL/GenBank/DDBJ databases">
        <authorList>
            <consortium name="Pathogen Informatics"/>
            <person name="Doyle S."/>
        </authorList>
    </citation>
    <scope>NUCLEOTIDE SEQUENCE [LARGE SCALE GENOMIC DNA]</scope>
    <source>
        <strain evidence="3">NCTC12218</strain>
    </source>
</reference>